<accession>A0A8S5PXB7</accession>
<proteinExistence type="predicted"/>
<organism evidence="1">
    <name type="scientific">Siphoviridae sp. ct2vX3</name>
    <dbReference type="NCBI Taxonomy" id="2825318"/>
    <lineage>
        <taxon>Viruses</taxon>
        <taxon>Duplodnaviria</taxon>
        <taxon>Heunggongvirae</taxon>
        <taxon>Uroviricota</taxon>
        <taxon>Caudoviricetes</taxon>
    </lineage>
</organism>
<evidence type="ECO:0000313" key="1">
    <source>
        <dbReference type="EMBL" id="DAE11686.1"/>
    </source>
</evidence>
<dbReference type="EMBL" id="BK015535">
    <property type="protein sequence ID" value="DAE11686.1"/>
    <property type="molecule type" value="Genomic_DNA"/>
</dbReference>
<protein>
    <submittedName>
        <fullName evidence="1">Uncharacterized protein</fullName>
    </submittedName>
</protein>
<reference evidence="1" key="1">
    <citation type="journal article" date="2021" name="Proc. Natl. Acad. Sci. U.S.A.">
        <title>A Catalog of Tens of Thousands of Viruses from Human Metagenomes Reveals Hidden Associations with Chronic Diseases.</title>
        <authorList>
            <person name="Tisza M.J."/>
            <person name="Buck C.B."/>
        </authorList>
    </citation>
    <scope>NUCLEOTIDE SEQUENCE</scope>
    <source>
        <strain evidence="1">Ct2vX3</strain>
    </source>
</reference>
<name>A0A8S5PXB7_9CAUD</name>
<sequence length="39" mass="4823">MQHRAKFQVLAPMSLMPHHLWQQQLPYQYLQQHHQLLCL</sequence>